<name>A0A7J5ZA80_DISMA</name>
<sequence length="173" mass="19837">MNSHAVRSFEFQQRLLSLCPTLSRAFGGMQQRRITDQRPSCCQAEEEKHEDCVDRVFRWQRGERIPSKFDQRDYKPPRTRSFKAHLCCLQGPQYITPCVRSIYQSPCCSREELAEQTTVLTRRGQENVRHGQQRSNDALNGRRFITRGGSGQGAVASVEAICNDRGRMSVSEP</sequence>
<dbReference type="Proteomes" id="UP000518266">
    <property type="component" value="Unassembled WGS sequence"/>
</dbReference>
<comment type="caution">
    <text evidence="1">The sequence shown here is derived from an EMBL/GenBank/DDBJ whole genome shotgun (WGS) entry which is preliminary data.</text>
</comment>
<gene>
    <name evidence="1" type="ORF">F7725_009087</name>
</gene>
<feature type="non-terminal residue" evidence="1">
    <location>
        <position position="1"/>
    </location>
</feature>
<protein>
    <submittedName>
        <fullName evidence="1">Uncharacterized protein</fullName>
    </submittedName>
</protein>
<dbReference type="EMBL" id="JAAKFY010000005">
    <property type="protein sequence ID" value="KAF3857228.1"/>
    <property type="molecule type" value="Genomic_DNA"/>
</dbReference>
<evidence type="ECO:0000313" key="1">
    <source>
        <dbReference type="EMBL" id="KAF3857228.1"/>
    </source>
</evidence>
<keyword evidence="2" id="KW-1185">Reference proteome</keyword>
<organism evidence="1 2">
    <name type="scientific">Dissostichus mawsoni</name>
    <name type="common">Antarctic cod</name>
    <dbReference type="NCBI Taxonomy" id="36200"/>
    <lineage>
        <taxon>Eukaryota</taxon>
        <taxon>Metazoa</taxon>
        <taxon>Chordata</taxon>
        <taxon>Craniata</taxon>
        <taxon>Vertebrata</taxon>
        <taxon>Euteleostomi</taxon>
        <taxon>Actinopterygii</taxon>
        <taxon>Neopterygii</taxon>
        <taxon>Teleostei</taxon>
        <taxon>Neoteleostei</taxon>
        <taxon>Acanthomorphata</taxon>
        <taxon>Eupercaria</taxon>
        <taxon>Perciformes</taxon>
        <taxon>Notothenioidei</taxon>
        <taxon>Nototheniidae</taxon>
        <taxon>Dissostichus</taxon>
    </lineage>
</organism>
<evidence type="ECO:0000313" key="2">
    <source>
        <dbReference type="Proteomes" id="UP000518266"/>
    </source>
</evidence>
<proteinExistence type="predicted"/>
<accession>A0A7J5ZA80</accession>
<dbReference type="AlphaFoldDB" id="A0A7J5ZA80"/>
<reference evidence="1 2" key="1">
    <citation type="submission" date="2020-03" db="EMBL/GenBank/DDBJ databases">
        <title>Dissostichus mawsoni Genome sequencing and assembly.</title>
        <authorList>
            <person name="Park H."/>
        </authorList>
    </citation>
    <scope>NUCLEOTIDE SEQUENCE [LARGE SCALE GENOMIC DNA]</scope>
    <source>
        <strain evidence="1">DM0001</strain>
        <tissue evidence="1">Muscle</tissue>
    </source>
</reference>